<reference evidence="1 2" key="1">
    <citation type="journal article" date="2022" name="DNA Res.">
        <title>Chromosomal-level genome assembly of the orchid tree Bauhinia variegata (Leguminosae; Cercidoideae) supports the allotetraploid origin hypothesis of Bauhinia.</title>
        <authorList>
            <person name="Zhong Y."/>
            <person name="Chen Y."/>
            <person name="Zheng D."/>
            <person name="Pang J."/>
            <person name="Liu Y."/>
            <person name="Luo S."/>
            <person name="Meng S."/>
            <person name="Qian L."/>
            <person name="Wei D."/>
            <person name="Dai S."/>
            <person name="Zhou R."/>
        </authorList>
    </citation>
    <scope>NUCLEOTIDE SEQUENCE [LARGE SCALE GENOMIC DNA]</scope>
    <source>
        <strain evidence="1">BV-YZ2020</strain>
    </source>
</reference>
<organism evidence="1 2">
    <name type="scientific">Bauhinia variegata</name>
    <name type="common">Purple orchid tree</name>
    <name type="synonym">Phanera variegata</name>
    <dbReference type="NCBI Taxonomy" id="167791"/>
    <lineage>
        <taxon>Eukaryota</taxon>
        <taxon>Viridiplantae</taxon>
        <taxon>Streptophyta</taxon>
        <taxon>Embryophyta</taxon>
        <taxon>Tracheophyta</taxon>
        <taxon>Spermatophyta</taxon>
        <taxon>Magnoliopsida</taxon>
        <taxon>eudicotyledons</taxon>
        <taxon>Gunneridae</taxon>
        <taxon>Pentapetalae</taxon>
        <taxon>rosids</taxon>
        <taxon>fabids</taxon>
        <taxon>Fabales</taxon>
        <taxon>Fabaceae</taxon>
        <taxon>Cercidoideae</taxon>
        <taxon>Cercideae</taxon>
        <taxon>Bauhiniinae</taxon>
        <taxon>Bauhinia</taxon>
    </lineage>
</organism>
<name>A0ACB9PB99_BAUVA</name>
<evidence type="ECO:0000313" key="1">
    <source>
        <dbReference type="EMBL" id="KAI4345908.1"/>
    </source>
</evidence>
<keyword evidence="2" id="KW-1185">Reference proteome</keyword>
<evidence type="ECO:0000313" key="2">
    <source>
        <dbReference type="Proteomes" id="UP000828941"/>
    </source>
</evidence>
<gene>
    <name evidence="1" type="ORF">L6164_012994</name>
</gene>
<accession>A0ACB9PB99</accession>
<dbReference type="EMBL" id="CM039430">
    <property type="protein sequence ID" value="KAI4345908.1"/>
    <property type="molecule type" value="Genomic_DNA"/>
</dbReference>
<proteinExistence type="predicted"/>
<protein>
    <submittedName>
        <fullName evidence="1">Uncharacterized protein</fullName>
    </submittedName>
</protein>
<dbReference type="Proteomes" id="UP000828941">
    <property type="component" value="Chromosome 5"/>
</dbReference>
<sequence length="1789" mass="204962">MEVATTVSENLVELLFTSLGRHIGYLIFSGKYVEDLKEHVRKLQRMRERVRFAVEGALMNGEEIDNVVRRWLVSVDETSEFVEMLLEEASDGRTKFCCSLFSRHKLSRKTRKTMNSIDKLLTESQFERVSFQPHLSIFSVLSGDLEEFESRKPIMEGIMEAIEDPGTQVVGIGGMPGVGKTSLVKRIAWQVYQCHLFDEVVMAAVTHDPDVRNIQTVIADTLGLKLEEEGVRARASRLYMRLKQERRVLIILDDIWGRLDLVQIGIPKGMKIIVIGRDQNVFLQMEAQKIFYIEPLLQNEAVSLFLKRSGITDDLECQSDPEYHKLAVDISNSLGRLPLPLLTVATGLRNKEVYGWKDTLLQIERNHEDVYRALFSTLEMSYQSLEREQNLIFSLCAAVEEHIFAEHLLKLCLGWDLYQFNETVEEARRKLISWIDSLKRLSLLQDDKTNDCYTMNNAIRHGALHIAFREHNMFVVRDGIEDRKWPDDEDVIHNFTAIILLGNHRGELPEKLACPKLKLLYVHDESQTLTIPGNLFERVNGGLKVLSLTNLKLASLPSSIRVLKSIHTLCLDKCELDDVTLLGELISLKVLSLAGSTIDQLPWPVSRLINLCLLDLSNCSKLKTIPPNVLSNLTRLQELLLPNSYEQWQYYDGSNVDRTNACLDELSGLNNLKALDIHIPYVKVVPGDFIWHELVRYNICIGQVQGNWSSNYERKLQLNLCTETGICDWVKPLLAKSEELWLKELKGFRSTLELGQEAFPNLKHLHIQDTAQMECLMESVQNNPFAHLELLVLNNLISFKALLLNQPLLAPFHELRVVKIEGCNKLDFIFFSSNIPTHLPKLSEMEITDCSKLGSIVVANKDGTNSEFEFPQLRALTLQNLPELVGFLTMEVTNEERLNNSHPLLDKIVLPNLEKLNLRGLNHFTNIWDHSFSLQVLKSLTLFGCDDLKYIFLSVAAEELSHLQELRITACNSVEQIVLREAGTTTDKIVLPKVNTLILENLAELHSFCWDDCFVQWQSLKKLRVAKCPNIKQFALGIIDGPNLEAEVTECPWQKEDDPKSSIEYLFILSDPHGTQTILDIETSETLRLKQKLLQPRSFRKLKKLSASNCDENLSDFLSELLHRSYELEHLEVKQCKLSRQVFNLENLAANGSGTGKYFAMLKSIKLRDLPLLKCIWDKDPMGILGLQNLEEMEIFNCGFPQTIMSTSLAQHLWNLRVLKISSCPTIEVFHMNLEDVEGKREIVLPELQTLELVHLPKFKTLYDGDLLFQFPSMRSLTIENCPSMDAFTGGFLSAQTLPVSNVNSERLLHGGKAAYPKMEILKLQGLVNIENIWQGSFSSRSFSALKDIEVNTFGKMKYVIPSNMLPVLRDLEKLTVKNCDLLIEILQVNEGFEFAPSEFPKPRTLILIGLPKLLRIIKEPVGSKIFENLQSLQVKRCDSLQNLVFPSSCLQKLRKLEISECEILERIIFRKEGSETETTHLESIVLEQLPKLSTFFQEIFQFPSLREISVIDCAELKTFPSGFFSPATSHFFGNQGFLEKLQKVHLTNLNYCQKIWNEIRMSQESLSELQVLVVDEGSKLLSVIPSSLLKRMRKLEEFTVKRCKTLELAFDIDEDNSLNELFLPGLKKLVLTDLPQMALWRQEPRKPVFRNLISLEFVHCSRLKKLFSISIVKNLQQLELLKLYGCEKMEHVIEGEAESAKVVVFEKLKHLILKHLPNLRSFCEEDCDFKWPQLEMVRVKHIPEMKTFAKGIQETPKLKEFYISYVLNCWRGDLNETVKYLHNSPDLA</sequence>
<comment type="caution">
    <text evidence="1">The sequence shown here is derived from an EMBL/GenBank/DDBJ whole genome shotgun (WGS) entry which is preliminary data.</text>
</comment>